<reference evidence="1" key="1">
    <citation type="journal article" date="2015" name="Nature">
        <title>Complex archaea that bridge the gap between prokaryotes and eukaryotes.</title>
        <authorList>
            <person name="Spang A."/>
            <person name="Saw J.H."/>
            <person name="Jorgensen S.L."/>
            <person name="Zaremba-Niedzwiedzka K."/>
            <person name="Martijn J."/>
            <person name="Lind A.E."/>
            <person name="van Eijk R."/>
            <person name="Schleper C."/>
            <person name="Guy L."/>
            <person name="Ettema T.J."/>
        </authorList>
    </citation>
    <scope>NUCLEOTIDE SEQUENCE</scope>
</reference>
<protein>
    <recommendedName>
        <fullName evidence="2">5' nucleotidase, deoxy (Pyrimidine), cytosolic type C protein (NT5C)</fullName>
    </recommendedName>
</protein>
<dbReference type="EMBL" id="LAZR01014636">
    <property type="protein sequence ID" value="KKM16611.1"/>
    <property type="molecule type" value="Genomic_DNA"/>
</dbReference>
<comment type="caution">
    <text evidence="1">The sequence shown here is derived from an EMBL/GenBank/DDBJ whole genome shotgun (WGS) entry which is preliminary data.</text>
</comment>
<evidence type="ECO:0008006" key="2">
    <source>
        <dbReference type="Google" id="ProtNLM"/>
    </source>
</evidence>
<gene>
    <name evidence="1" type="ORF">LCGC14_1684110</name>
</gene>
<dbReference type="InterPro" id="IPR023214">
    <property type="entry name" value="HAD_sf"/>
</dbReference>
<sequence>MIENIYLDMDGPLCQFTEAALALHNKEHVLKNWPRGEYDICKATEIDSVRFWGWIALYSPAFWVNLEPCPWARRLVDICREVAPTTIATSPTLATSSACGKLAWLQQFFDRDFCDYVITPKKHLLAQPGALLIDDCDAKCERFVTDDNGQPTGGEALVFPRPWNSQHAVDVDLWIDDLSDDLRKRMDSELY</sequence>
<evidence type="ECO:0000313" key="1">
    <source>
        <dbReference type="EMBL" id="KKM16611.1"/>
    </source>
</evidence>
<dbReference type="InterPro" id="IPR010708">
    <property type="entry name" value="5'(3')-deoxyribonucleotidase"/>
</dbReference>
<dbReference type="InterPro" id="IPR036412">
    <property type="entry name" value="HAD-like_sf"/>
</dbReference>
<accession>A0A0F9HMX0</accession>
<dbReference type="AlphaFoldDB" id="A0A0F9HMX0"/>
<dbReference type="SUPFAM" id="SSF56784">
    <property type="entry name" value="HAD-like"/>
    <property type="match status" value="1"/>
</dbReference>
<dbReference type="Gene3D" id="3.40.50.1000">
    <property type="entry name" value="HAD superfamily/HAD-like"/>
    <property type="match status" value="1"/>
</dbReference>
<dbReference type="Pfam" id="PF06941">
    <property type="entry name" value="NT5C"/>
    <property type="match status" value="1"/>
</dbReference>
<dbReference type="GO" id="GO:0008253">
    <property type="term" value="F:5'-nucleotidase activity"/>
    <property type="evidence" value="ECO:0007669"/>
    <property type="project" value="InterPro"/>
</dbReference>
<dbReference type="GO" id="GO:0009264">
    <property type="term" value="P:deoxyribonucleotide catabolic process"/>
    <property type="evidence" value="ECO:0007669"/>
    <property type="project" value="InterPro"/>
</dbReference>
<proteinExistence type="predicted"/>
<name>A0A0F9HMX0_9ZZZZ</name>
<organism evidence="1">
    <name type="scientific">marine sediment metagenome</name>
    <dbReference type="NCBI Taxonomy" id="412755"/>
    <lineage>
        <taxon>unclassified sequences</taxon>
        <taxon>metagenomes</taxon>
        <taxon>ecological metagenomes</taxon>
    </lineage>
</organism>